<dbReference type="GO" id="GO:0000160">
    <property type="term" value="P:phosphorelay signal transduction system"/>
    <property type="evidence" value="ECO:0007669"/>
    <property type="project" value="UniProtKB-KW"/>
</dbReference>
<evidence type="ECO:0000259" key="15">
    <source>
        <dbReference type="PROSITE" id="PS50894"/>
    </source>
</evidence>
<evidence type="ECO:0000256" key="12">
    <source>
        <dbReference type="SAM" id="MobiDB-lite"/>
    </source>
</evidence>
<dbReference type="SMART" id="SM01231">
    <property type="entry name" value="H-kinase_dim"/>
    <property type="match status" value="1"/>
</dbReference>
<dbReference type="Pfam" id="PF02895">
    <property type="entry name" value="H-kinase_dim"/>
    <property type="match status" value="1"/>
</dbReference>
<sequence>MTDYLTDFVQESEERITELNNALLTLERDPDDEEAMENIFRIAHTLKGNCGAMGLGAASDLAHAIEDLLDAVRGDEIDVTPELMDVVFDGVDELETLVDEVAATGEIETDPSATIEALRTHLEDAESEAAAGLIAPAAAEIDDVCSRFEPPADDGHDVYLARLAIAEREGVNNGELVVDALIDAFDLIGTDPPRETIEAAAYGDHFDAVFATAVGESAISSGLDPVEEVADFELVDVSDRFEAADEAAPTADRLADAAERADDISPEEAQDLEVDDLLDEFTAFDDLDEMVEDIGDDELEVFENMGEAGSFDDLLEEDDLEAEPSDPPATPLDEADDDATPGSEAATDDGSDTAEADDVDDASAVFDELKDEVEMVGFDELQDELAELEFDEFDDEDEVDMDELLGDDVGDDAFLAGEEPSESAVDDILVDAESHETLATDAADDEDETDAPGVDTTAAVGVDEVSVADDSGLEPATEPDEEMIDDDVAAAETDDDVAGGPDDAIEAGPAPDPVDESEPTDSKPDVSSDDPVDTATAEDDATADEAPVGDVAAADSALDDAVTDEQIVDEQDADGTVSDDTDETDADGVDDDTADDGIAAADTADAEPIGDAGESPTANDAIETESTDDATVESDDFTLETNETGDDVEQDTAADDDTVAGGSFGADVEAEFEPTAAFGDNLEEATDDSDPFDDEDEGTFEGDTLDDDTFGDPAAESADSDADDDFESEFGDVLSDDLDDEAFAGTAEFDVGGVDFDSPAASGENDDSSGPSAASFDDDTADSDADADDEAVVRIIDEPEFERPEIDIPESSERPDADAETDEIQSVRVDVEQIDSLLTLVEGLVTSRVRLRHAAEADDDGDDALETELDALSDLTTDLQETVMDIRLVPLETVTNRLPRVVRDIARDQDKAVEFEMTGEDVELDRSILDRIGDPLIHLVRNAVDHGIEPPEDRAEAGKPREGTVEVHAERARDRVTITVEDDGAGLDPDRLRSEAVTSDVLDEEEATAMSDDETYDLIFHPGLSTVDEVTDVSGRGVGMDVVKRTVEDLDGTVSIDSEAGEGTTVTMRLPVTVAIDEILFVESGGEEFGVPTKAVQDIESAGAIETVDGESVLPGDGSDYPVVSLADVLETPTPGANGDGMVVRIRGEVRDVALHCDHVHGQQEVVVKPFEGFMSGVPGISGATVRGRGEVVNILDVTTL</sequence>
<dbReference type="Pfam" id="PF02518">
    <property type="entry name" value="HATPase_c"/>
    <property type="match status" value="1"/>
</dbReference>
<organism evidence="16 17">
    <name type="scientific">Natrinema soli</name>
    <dbReference type="NCBI Taxonomy" id="1930624"/>
    <lineage>
        <taxon>Archaea</taxon>
        <taxon>Methanobacteriati</taxon>
        <taxon>Methanobacteriota</taxon>
        <taxon>Stenosarchaea group</taxon>
        <taxon>Halobacteria</taxon>
        <taxon>Halobacteriales</taxon>
        <taxon>Natrialbaceae</taxon>
        <taxon>Natrinema</taxon>
    </lineage>
</organism>
<dbReference type="GO" id="GO:0005524">
    <property type="term" value="F:ATP binding"/>
    <property type="evidence" value="ECO:0007669"/>
    <property type="project" value="UniProtKB-KW"/>
</dbReference>
<gene>
    <name evidence="16" type="ORF">ACFQE6_22060</name>
</gene>
<dbReference type="CDD" id="cd00088">
    <property type="entry name" value="HPT"/>
    <property type="match status" value="1"/>
</dbReference>
<keyword evidence="7" id="KW-0547">Nucleotide-binding</keyword>
<evidence type="ECO:0000256" key="2">
    <source>
        <dbReference type="ARBA" id="ARBA00012438"/>
    </source>
</evidence>
<keyword evidence="8" id="KW-0418">Kinase</keyword>
<dbReference type="Pfam" id="PF01627">
    <property type="entry name" value="Hpt"/>
    <property type="match status" value="1"/>
</dbReference>
<evidence type="ECO:0000259" key="13">
    <source>
        <dbReference type="PROSITE" id="PS50109"/>
    </source>
</evidence>
<dbReference type="PROSITE" id="PS50894">
    <property type="entry name" value="HPT"/>
    <property type="match status" value="1"/>
</dbReference>
<evidence type="ECO:0000256" key="1">
    <source>
        <dbReference type="ARBA" id="ARBA00000085"/>
    </source>
</evidence>
<dbReference type="RefSeq" id="WP_273740442.1">
    <property type="nucleotide sequence ID" value="NZ_JAQIVI010000397.1"/>
</dbReference>
<dbReference type="PANTHER" id="PTHR43395">
    <property type="entry name" value="SENSOR HISTIDINE KINASE CHEA"/>
    <property type="match status" value="1"/>
</dbReference>
<keyword evidence="17" id="KW-1185">Reference proteome</keyword>
<dbReference type="InterPro" id="IPR051315">
    <property type="entry name" value="Bact_Chemotaxis_CheA"/>
</dbReference>
<dbReference type="FunFam" id="3.30.565.10:FF:000016">
    <property type="entry name" value="Chemotaxis protein CheA, putative"/>
    <property type="match status" value="1"/>
</dbReference>
<dbReference type="InterPro" id="IPR004358">
    <property type="entry name" value="Sig_transdc_His_kin-like_C"/>
</dbReference>
<dbReference type="InterPro" id="IPR002545">
    <property type="entry name" value="CheW-lke_dom"/>
</dbReference>
<dbReference type="Gene3D" id="3.30.565.10">
    <property type="entry name" value="Histidine kinase-like ATPase, C-terminal domain"/>
    <property type="match status" value="1"/>
</dbReference>
<evidence type="ECO:0000313" key="17">
    <source>
        <dbReference type="Proteomes" id="UP001596383"/>
    </source>
</evidence>
<keyword evidence="6" id="KW-0808">Transferase</keyword>
<dbReference type="PROSITE" id="PS50109">
    <property type="entry name" value="HIS_KIN"/>
    <property type="match status" value="1"/>
</dbReference>
<dbReference type="Gene3D" id="1.10.287.560">
    <property type="entry name" value="Histidine kinase CheA-like, homodimeric domain"/>
    <property type="match status" value="1"/>
</dbReference>
<keyword evidence="10" id="KW-0902">Two-component regulatory system</keyword>
<protein>
    <recommendedName>
        <fullName evidence="3">Chemotaxis protein CheA</fullName>
        <ecNumber evidence="2">2.7.13.3</ecNumber>
    </recommendedName>
</protein>
<dbReference type="SMART" id="SM00260">
    <property type="entry name" value="CheW"/>
    <property type="match status" value="1"/>
</dbReference>
<dbReference type="InterPro" id="IPR036097">
    <property type="entry name" value="HisK_dim/P_sf"/>
</dbReference>
<dbReference type="GO" id="GO:0004673">
    <property type="term" value="F:protein histidine kinase activity"/>
    <property type="evidence" value="ECO:0007669"/>
    <property type="project" value="UniProtKB-EC"/>
</dbReference>
<feature type="compositionally biased region" description="Acidic residues" evidence="12">
    <location>
        <begin position="681"/>
        <end position="710"/>
    </location>
</feature>
<dbReference type="SUPFAM" id="SSF50341">
    <property type="entry name" value="CheW-like"/>
    <property type="match status" value="1"/>
</dbReference>
<dbReference type="SUPFAM" id="SSF47384">
    <property type="entry name" value="Homodimeric domain of signal transducing histidine kinase"/>
    <property type="match status" value="1"/>
</dbReference>
<dbReference type="SMART" id="SM00387">
    <property type="entry name" value="HATPase_c"/>
    <property type="match status" value="1"/>
</dbReference>
<dbReference type="InterPro" id="IPR005467">
    <property type="entry name" value="His_kinase_dom"/>
</dbReference>
<dbReference type="InterPro" id="IPR003594">
    <property type="entry name" value="HATPase_dom"/>
</dbReference>
<comment type="catalytic activity">
    <reaction evidence="1">
        <text>ATP + protein L-histidine = ADP + protein N-phospho-L-histidine.</text>
        <dbReference type="EC" id="2.7.13.3"/>
    </reaction>
</comment>
<dbReference type="Gene3D" id="2.30.30.40">
    <property type="entry name" value="SH3 Domains"/>
    <property type="match status" value="1"/>
</dbReference>
<dbReference type="AlphaFoldDB" id="A0ABD5SR91"/>
<evidence type="ECO:0000259" key="14">
    <source>
        <dbReference type="PROSITE" id="PS50851"/>
    </source>
</evidence>
<evidence type="ECO:0000256" key="5">
    <source>
        <dbReference type="ARBA" id="ARBA00022553"/>
    </source>
</evidence>
<feature type="compositionally biased region" description="Acidic residues" evidence="12">
    <location>
        <begin position="718"/>
        <end position="742"/>
    </location>
</feature>
<evidence type="ECO:0000313" key="16">
    <source>
        <dbReference type="EMBL" id="MFC6767574.1"/>
    </source>
</evidence>
<feature type="compositionally biased region" description="Basic and acidic residues" evidence="12">
    <location>
        <begin position="791"/>
        <end position="817"/>
    </location>
</feature>
<dbReference type="InterPro" id="IPR004105">
    <property type="entry name" value="CheA-like_dim"/>
</dbReference>
<evidence type="ECO:0000256" key="11">
    <source>
        <dbReference type="PROSITE-ProRule" id="PRU00110"/>
    </source>
</evidence>
<evidence type="ECO:0000256" key="10">
    <source>
        <dbReference type="ARBA" id="ARBA00023012"/>
    </source>
</evidence>
<reference evidence="16 17" key="1">
    <citation type="journal article" date="2019" name="Int. J. Syst. Evol. Microbiol.">
        <title>The Global Catalogue of Microorganisms (GCM) 10K type strain sequencing project: providing services to taxonomists for standard genome sequencing and annotation.</title>
        <authorList>
            <consortium name="The Broad Institute Genomics Platform"/>
            <consortium name="The Broad Institute Genome Sequencing Center for Infectious Disease"/>
            <person name="Wu L."/>
            <person name="Ma J."/>
        </authorList>
    </citation>
    <scope>NUCLEOTIDE SEQUENCE [LARGE SCALE GENOMIC DNA]</scope>
    <source>
        <strain evidence="16 17">LMG 29247</strain>
    </source>
</reference>
<keyword evidence="5 11" id="KW-0597">Phosphoprotein</keyword>
<dbReference type="CDD" id="cd16916">
    <property type="entry name" value="HATPase_CheA-like"/>
    <property type="match status" value="1"/>
</dbReference>
<dbReference type="PANTHER" id="PTHR43395:SF10">
    <property type="entry name" value="CHEMOTAXIS PROTEIN CHEA"/>
    <property type="match status" value="1"/>
</dbReference>
<feature type="region of interest" description="Disordered" evidence="12">
    <location>
        <begin position="437"/>
        <end position="825"/>
    </location>
</feature>
<dbReference type="Pfam" id="PF01584">
    <property type="entry name" value="CheW"/>
    <property type="match status" value="1"/>
</dbReference>
<feature type="compositionally biased region" description="Acidic residues" evidence="12">
    <location>
        <begin position="477"/>
        <end position="497"/>
    </location>
</feature>
<evidence type="ECO:0000256" key="6">
    <source>
        <dbReference type="ARBA" id="ARBA00022679"/>
    </source>
</evidence>
<evidence type="ECO:0000256" key="3">
    <source>
        <dbReference type="ARBA" id="ARBA00021495"/>
    </source>
</evidence>
<keyword evidence="4" id="KW-0145">Chemotaxis</keyword>
<dbReference type="EC" id="2.7.13.3" evidence="2"/>
<dbReference type="SUPFAM" id="SSF47226">
    <property type="entry name" value="Histidine-containing phosphotransfer domain, HPT domain"/>
    <property type="match status" value="1"/>
</dbReference>
<accession>A0ABD5SR91</accession>
<dbReference type="GO" id="GO:0006935">
    <property type="term" value="P:chemotaxis"/>
    <property type="evidence" value="ECO:0007669"/>
    <property type="project" value="UniProtKB-KW"/>
</dbReference>
<feature type="domain" description="CheW-like" evidence="14">
    <location>
        <begin position="1076"/>
        <end position="1201"/>
    </location>
</feature>
<dbReference type="PROSITE" id="PS50851">
    <property type="entry name" value="CHEW"/>
    <property type="match status" value="1"/>
</dbReference>
<feature type="region of interest" description="Disordered" evidence="12">
    <location>
        <begin position="318"/>
        <end position="364"/>
    </location>
</feature>
<comment type="caution">
    <text evidence="16">The sequence shown here is derived from an EMBL/GenBank/DDBJ whole genome shotgun (WGS) entry which is preliminary data.</text>
</comment>
<feature type="modified residue" description="Phosphohistidine" evidence="11">
    <location>
        <position position="44"/>
    </location>
</feature>
<evidence type="ECO:0000256" key="4">
    <source>
        <dbReference type="ARBA" id="ARBA00022500"/>
    </source>
</evidence>
<evidence type="ECO:0000256" key="9">
    <source>
        <dbReference type="ARBA" id="ARBA00022840"/>
    </source>
</evidence>
<feature type="compositionally biased region" description="Acidic residues" evidence="12">
    <location>
        <begin position="346"/>
        <end position="361"/>
    </location>
</feature>
<feature type="domain" description="Histidine kinase" evidence="13">
    <location>
        <begin position="822"/>
        <end position="1074"/>
    </location>
</feature>
<dbReference type="InterPro" id="IPR008207">
    <property type="entry name" value="Sig_transdc_His_kin_Hpt_dom"/>
</dbReference>
<evidence type="ECO:0000256" key="8">
    <source>
        <dbReference type="ARBA" id="ARBA00022777"/>
    </source>
</evidence>
<feature type="compositionally biased region" description="Acidic residues" evidence="12">
    <location>
        <begin position="557"/>
        <end position="595"/>
    </location>
</feature>
<feature type="domain" description="HPt" evidence="15">
    <location>
        <begin position="1"/>
        <end position="101"/>
    </location>
</feature>
<feature type="compositionally biased region" description="Acidic residues" evidence="12">
    <location>
        <begin position="622"/>
        <end position="658"/>
    </location>
</feature>
<dbReference type="EMBL" id="JBHSWV010000397">
    <property type="protein sequence ID" value="MFC6767574.1"/>
    <property type="molecule type" value="Genomic_DNA"/>
</dbReference>
<dbReference type="Proteomes" id="UP001596383">
    <property type="component" value="Unassembled WGS sequence"/>
</dbReference>
<keyword evidence="9 16" id="KW-0067">ATP-binding</keyword>
<dbReference type="InterPro" id="IPR036061">
    <property type="entry name" value="CheW-like_dom_sf"/>
</dbReference>
<dbReference type="InterPro" id="IPR037006">
    <property type="entry name" value="CheA-like_homodim_sf"/>
</dbReference>
<evidence type="ECO:0000256" key="7">
    <source>
        <dbReference type="ARBA" id="ARBA00022741"/>
    </source>
</evidence>
<feature type="compositionally biased region" description="Low complexity" evidence="12">
    <location>
        <begin position="544"/>
        <end position="556"/>
    </location>
</feature>
<proteinExistence type="predicted"/>
<dbReference type="InterPro" id="IPR036641">
    <property type="entry name" value="HPT_dom_sf"/>
</dbReference>
<name>A0ABD5SR91_9EURY</name>
<feature type="compositionally biased region" description="Acidic residues" evidence="12">
    <location>
        <begin position="776"/>
        <end position="790"/>
    </location>
</feature>
<dbReference type="InterPro" id="IPR036890">
    <property type="entry name" value="HATPase_C_sf"/>
</dbReference>
<dbReference type="PRINTS" id="PR00344">
    <property type="entry name" value="BCTRLSENSOR"/>
</dbReference>
<dbReference type="Gene3D" id="1.20.120.160">
    <property type="entry name" value="HPT domain"/>
    <property type="match status" value="1"/>
</dbReference>
<dbReference type="SUPFAM" id="SSF55874">
    <property type="entry name" value="ATPase domain of HSP90 chaperone/DNA topoisomerase II/histidine kinase"/>
    <property type="match status" value="1"/>
</dbReference>
<feature type="compositionally biased region" description="Acidic residues" evidence="12">
    <location>
        <begin position="527"/>
        <end position="543"/>
    </location>
</feature>
<dbReference type="SMART" id="SM00073">
    <property type="entry name" value="HPT"/>
    <property type="match status" value="1"/>
</dbReference>